<organism evidence="1 2">
    <name type="scientific">Ciona savignyi</name>
    <name type="common">Pacific transparent sea squirt</name>
    <dbReference type="NCBI Taxonomy" id="51511"/>
    <lineage>
        <taxon>Eukaryota</taxon>
        <taxon>Metazoa</taxon>
        <taxon>Chordata</taxon>
        <taxon>Tunicata</taxon>
        <taxon>Ascidiacea</taxon>
        <taxon>Phlebobranchia</taxon>
        <taxon>Cionidae</taxon>
        <taxon>Ciona</taxon>
    </lineage>
</organism>
<name>H2YB43_CIOSA</name>
<proteinExistence type="predicted"/>
<dbReference type="Proteomes" id="UP000007875">
    <property type="component" value="Unassembled WGS sequence"/>
</dbReference>
<protein>
    <submittedName>
        <fullName evidence="1">Uncharacterized protein</fullName>
    </submittedName>
</protein>
<dbReference type="HOGENOM" id="CLU_2297937_0_0_1"/>
<keyword evidence="2" id="KW-1185">Reference proteome</keyword>
<reference evidence="1" key="2">
    <citation type="submission" date="2025-08" db="UniProtKB">
        <authorList>
            <consortium name="Ensembl"/>
        </authorList>
    </citation>
    <scope>IDENTIFICATION</scope>
</reference>
<evidence type="ECO:0000313" key="1">
    <source>
        <dbReference type="Ensembl" id="ENSCSAVP00000002541.1"/>
    </source>
</evidence>
<reference evidence="1" key="3">
    <citation type="submission" date="2025-09" db="UniProtKB">
        <authorList>
            <consortium name="Ensembl"/>
        </authorList>
    </citation>
    <scope>IDENTIFICATION</scope>
</reference>
<accession>H2YB43</accession>
<sequence length="101" mass="10945">MACKAKWTGLQKRLEFSADVARTVPIATNPELLTCVSPNDILSIETTVALNMDDVSKTTGCNKESYLIKGVGSLCEGTDDKFIKLLTKSMALEYTAPKVNS</sequence>
<dbReference type="Ensembl" id="ENSCSAVT00000002582.1">
    <property type="protein sequence ID" value="ENSCSAVP00000002541.1"/>
    <property type="gene ID" value="ENSCSAVG00000001497.1"/>
</dbReference>
<reference evidence="2" key="1">
    <citation type="submission" date="2003-08" db="EMBL/GenBank/DDBJ databases">
        <authorList>
            <person name="Birren B."/>
            <person name="Nusbaum C."/>
            <person name="Abebe A."/>
            <person name="Abouelleil A."/>
            <person name="Adekoya E."/>
            <person name="Ait-zahra M."/>
            <person name="Allen N."/>
            <person name="Allen T."/>
            <person name="An P."/>
            <person name="Anderson M."/>
            <person name="Anderson S."/>
            <person name="Arachchi H."/>
            <person name="Armbruster J."/>
            <person name="Bachantsang P."/>
            <person name="Baldwin J."/>
            <person name="Barry A."/>
            <person name="Bayul T."/>
            <person name="Blitshsteyn B."/>
            <person name="Bloom T."/>
            <person name="Blye J."/>
            <person name="Boguslavskiy L."/>
            <person name="Borowsky M."/>
            <person name="Boukhgalter B."/>
            <person name="Brunache A."/>
            <person name="Butler J."/>
            <person name="Calixte N."/>
            <person name="Calvo S."/>
            <person name="Camarata J."/>
            <person name="Campo K."/>
            <person name="Chang J."/>
            <person name="Cheshatsang Y."/>
            <person name="Citroen M."/>
            <person name="Collymore A."/>
            <person name="Considine T."/>
            <person name="Cook A."/>
            <person name="Cooke P."/>
            <person name="Corum B."/>
            <person name="Cuomo C."/>
            <person name="David R."/>
            <person name="Dawoe T."/>
            <person name="Degray S."/>
            <person name="Dodge S."/>
            <person name="Dooley K."/>
            <person name="Dorje P."/>
            <person name="Dorjee K."/>
            <person name="Dorris L."/>
            <person name="Duffey N."/>
            <person name="Dupes A."/>
            <person name="Elkins T."/>
            <person name="Engels R."/>
            <person name="Erickson J."/>
            <person name="Farina A."/>
            <person name="Faro S."/>
            <person name="Ferreira P."/>
            <person name="Fischer H."/>
            <person name="Fitzgerald M."/>
            <person name="Foley K."/>
            <person name="Gage D."/>
            <person name="Galagan J."/>
            <person name="Gearin G."/>
            <person name="Gnerre S."/>
            <person name="Gnirke A."/>
            <person name="Goyette A."/>
            <person name="Graham J."/>
            <person name="Grandbois E."/>
            <person name="Gyaltsen K."/>
            <person name="Hafez N."/>
            <person name="Hagopian D."/>
            <person name="Hagos B."/>
            <person name="Hall J."/>
            <person name="Hatcher B."/>
            <person name="Heller A."/>
            <person name="Higgins H."/>
            <person name="Honan T."/>
            <person name="Horn A."/>
            <person name="Houde N."/>
            <person name="Hughes L."/>
            <person name="Hulme W."/>
            <person name="Husby E."/>
            <person name="Iliev I."/>
            <person name="Jaffe D."/>
            <person name="Jones C."/>
            <person name="Kamal M."/>
            <person name="Kamat A."/>
            <person name="Kamvysselis M."/>
            <person name="Karlsson E."/>
            <person name="Kells C."/>
            <person name="Kieu A."/>
            <person name="Kisner P."/>
            <person name="Kodira C."/>
            <person name="Kulbokas E."/>
            <person name="Labutti K."/>
            <person name="Lama D."/>
            <person name="Landers T."/>
            <person name="Leger J."/>
            <person name="Levine S."/>
            <person name="Lewis D."/>
            <person name="Lewis T."/>
            <person name="Lindblad-toh K."/>
            <person name="Liu X."/>
            <person name="Lokyitsang T."/>
            <person name="Lokyitsang Y."/>
            <person name="Lucien O."/>
            <person name="Lui A."/>
            <person name="Ma L.J."/>
            <person name="Mabbitt R."/>
            <person name="Macdonald J."/>
            <person name="Maclean C."/>
            <person name="Major J."/>
            <person name="Manning J."/>
            <person name="Marabella R."/>
            <person name="Maru K."/>
            <person name="Matthews C."/>
            <person name="Mauceli E."/>
            <person name="Mccarthy M."/>
            <person name="Mcdonough S."/>
            <person name="Mcghee T."/>
            <person name="Meldrim J."/>
            <person name="Meneus L."/>
            <person name="Mesirov J."/>
            <person name="Mihalev A."/>
            <person name="Mihova T."/>
            <person name="Mikkelsen T."/>
            <person name="Mlenga V."/>
            <person name="Moru K."/>
            <person name="Mozes J."/>
            <person name="Mulrain L."/>
            <person name="Munson G."/>
            <person name="Naylor J."/>
            <person name="Newes C."/>
            <person name="Nguyen C."/>
            <person name="Nguyen N."/>
            <person name="Nguyen T."/>
            <person name="Nicol R."/>
            <person name="Nielsen C."/>
            <person name="Nizzari M."/>
            <person name="Norbu C."/>
            <person name="Norbu N."/>
            <person name="O'donnell P."/>
            <person name="Okoawo O."/>
            <person name="O'leary S."/>
            <person name="Omotosho B."/>
            <person name="O'neill K."/>
            <person name="Osman S."/>
            <person name="Parker S."/>
            <person name="Perrin D."/>
            <person name="Phunkhang P."/>
            <person name="Piqani B."/>
            <person name="Purcell S."/>
            <person name="Rachupka T."/>
            <person name="Ramasamy U."/>
            <person name="Rameau R."/>
            <person name="Ray V."/>
            <person name="Raymond C."/>
            <person name="Retta R."/>
            <person name="Richardson S."/>
            <person name="Rise C."/>
            <person name="Rodriguez J."/>
            <person name="Rogers J."/>
            <person name="Rogov P."/>
            <person name="Rutman M."/>
            <person name="Schupbach R."/>
            <person name="Seaman C."/>
            <person name="Settipalli S."/>
            <person name="Sharpe T."/>
            <person name="Sheridan J."/>
            <person name="Sherpa N."/>
            <person name="Shi J."/>
            <person name="Smirnov S."/>
            <person name="Smith C."/>
            <person name="Sougnez C."/>
            <person name="Spencer B."/>
            <person name="Stalker J."/>
            <person name="Stange-thomann N."/>
            <person name="Stavropoulos S."/>
            <person name="Stetson K."/>
            <person name="Stone C."/>
            <person name="Stone S."/>
            <person name="Stubbs M."/>
            <person name="Talamas J."/>
            <person name="Tchuinga P."/>
            <person name="Tenzing P."/>
            <person name="Tesfaye S."/>
            <person name="Theodore J."/>
            <person name="Thoulutsang Y."/>
            <person name="Topham K."/>
            <person name="Towey S."/>
            <person name="Tsamla T."/>
            <person name="Tsomo N."/>
            <person name="Vallee D."/>
            <person name="Vassiliev H."/>
            <person name="Venkataraman V."/>
            <person name="Vinson J."/>
            <person name="Vo A."/>
            <person name="Wade C."/>
            <person name="Wang S."/>
            <person name="Wangchuk T."/>
            <person name="Wangdi T."/>
            <person name="Whittaker C."/>
            <person name="Wilkinson J."/>
            <person name="Wu Y."/>
            <person name="Wyman D."/>
            <person name="Yadav S."/>
            <person name="Yang S."/>
            <person name="Yang X."/>
            <person name="Yeager S."/>
            <person name="Yee E."/>
            <person name="Young G."/>
            <person name="Zainoun J."/>
            <person name="Zembeck L."/>
            <person name="Zimmer A."/>
            <person name="Zody M."/>
            <person name="Lander E."/>
        </authorList>
    </citation>
    <scope>NUCLEOTIDE SEQUENCE [LARGE SCALE GENOMIC DNA]</scope>
</reference>
<dbReference type="AlphaFoldDB" id="H2YB43"/>
<evidence type="ECO:0000313" key="2">
    <source>
        <dbReference type="Proteomes" id="UP000007875"/>
    </source>
</evidence>
<dbReference type="InParanoid" id="H2YB43"/>